<dbReference type="RefSeq" id="XP_062881816.1">
    <property type="nucleotide sequence ID" value="XM_063025861.1"/>
</dbReference>
<proteinExistence type="predicted"/>
<evidence type="ECO:0000256" key="5">
    <source>
        <dbReference type="ARBA" id="ARBA00023242"/>
    </source>
</evidence>
<dbReference type="AlphaFoldDB" id="A0A095D3I4"/>
<evidence type="ECO:0000256" key="6">
    <source>
        <dbReference type="SAM" id="MobiDB-lite"/>
    </source>
</evidence>
<feature type="compositionally biased region" description="Basic and acidic residues" evidence="6">
    <location>
        <begin position="22"/>
        <end position="32"/>
    </location>
</feature>
<feature type="compositionally biased region" description="Polar residues" evidence="6">
    <location>
        <begin position="182"/>
        <end position="198"/>
    </location>
</feature>
<dbReference type="GO" id="GO:0010468">
    <property type="term" value="P:regulation of gene expression"/>
    <property type="evidence" value="ECO:0007669"/>
    <property type="project" value="UniProtKB-ARBA"/>
</dbReference>
<dbReference type="EMBL" id="CP025763">
    <property type="protein sequence ID" value="KGB75901.1"/>
    <property type="molecule type" value="Genomic_DNA"/>
</dbReference>
<reference evidence="7 8" key="1">
    <citation type="journal article" date="2011" name="MBio">
        <title>Genome variation in Cryptococcus gattii, an emerging pathogen of immunocompetent hosts.</title>
        <authorList>
            <person name="D'Souza C.A."/>
            <person name="Kronstad J.W."/>
            <person name="Taylor G."/>
            <person name="Warren R."/>
            <person name="Yuen M."/>
            <person name="Hu G."/>
            <person name="Jung W.H."/>
            <person name="Sham A."/>
            <person name="Kidd S.E."/>
            <person name="Tangen K."/>
            <person name="Lee N."/>
            <person name="Zeilmaker T."/>
            <person name="Sawkins J."/>
            <person name="McVicker G."/>
            <person name="Shah S."/>
            <person name="Gnerre S."/>
            <person name="Griggs A."/>
            <person name="Zeng Q."/>
            <person name="Bartlett K."/>
            <person name="Li W."/>
            <person name="Wang X."/>
            <person name="Heitman J."/>
            <person name="Stajich J.E."/>
            <person name="Fraser J.A."/>
            <person name="Meyer W."/>
            <person name="Carter D."/>
            <person name="Schein J."/>
            <person name="Krzywinski M."/>
            <person name="Kwon-Chung K.J."/>
            <person name="Varma A."/>
            <person name="Wang J."/>
            <person name="Brunham R."/>
            <person name="Fyfe M."/>
            <person name="Ouellette B.F."/>
            <person name="Siddiqui A."/>
            <person name="Marra M."/>
            <person name="Jones S."/>
            <person name="Holt R."/>
            <person name="Birren B.W."/>
            <person name="Galagan J.E."/>
            <person name="Cuomo C.A."/>
        </authorList>
    </citation>
    <scope>NUCLEOTIDE SEQUENCE [LARGE SCALE GENOMIC DNA]</scope>
    <source>
        <strain evidence="7 8">R265</strain>
    </source>
</reference>
<dbReference type="Pfam" id="PF08598">
    <property type="entry name" value="Sds3"/>
    <property type="match status" value="1"/>
</dbReference>
<keyword evidence="2" id="KW-0678">Repressor</keyword>
<keyword evidence="5" id="KW-0539">Nucleus</keyword>
<organism evidence="7 8">
    <name type="scientific">Cryptococcus deuterogattii (strain R265)</name>
    <name type="common">Cryptococcus gattii VGII (strain R265)</name>
    <dbReference type="NCBI Taxonomy" id="294750"/>
    <lineage>
        <taxon>Eukaryota</taxon>
        <taxon>Fungi</taxon>
        <taxon>Dikarya</taxon>
        <taxon>Basidiomycota</taxon>
        <taxon>Agaricomycotina</taxon>
        <taxon>Tremellomycetes</taxon>
        <taxon>Tremellales</taxon>
        <taxon>Cryptococcaceae</taxon>
        <taxon>Cryptococcus</taxon>
        <taxon>Cryptococcus gattii species complex</taxon>
    </lineage>
</organism>
<keyword evidence="8" id="KW-1185">Reference proteome</keyword>
<dbReference type="OrthoDB" id="70376at2759"/>
<evidence type="ECO:0000256" key="3">
    <source>
        <dbReference type="ARBA" id="ARBA00023015"/>
    </source>
</evidence>
<dbReference type="SMART" id="SM01401">
    <property type="entry name" value="Sds3"/>
    <property type="match status" value="1"/>
</dbReference>
<dbReference type="OMA" id="EPIFHEL"/>
<sequence length="337" mass="37564">MSRYLPQSHQGTIPTIIPPQHAESKRDRKRRETVNKIEMLHDESWRTRDEKFGAMYKEYHAENKMVNSQPPTSAKYLLHAYPVSIERDARLEAAEEEYQYKVSQARKMYEQERESIEAQYWEARDQIRQRLLGAIEDRRKRLREEKEGGEIITESLLEADVRKPKRRSFFTTSTSTTRSTSPSGTNASSRDKSPSSARVNPADLMHHSELTPTLALISTDDILSNDSSLHVRPAPAGSTTYVPTQAGKRGGPRGKASETTGEGKELAAPGTSAALGIAAAQSNNRSRGVGGTRDQTLTLGRSLAELAKMTQAAQLEVDGDWARMQGNQGRGRRARGD</sequence>
<evidence type="ECO:0000256" key="4">
    <source>
        <dbReference type="ARBA" id="ARBA00023163"/>
    </source>
</evidence>
<dbReference type="GeneID" id="88178135"/>
<accession>A0A095D3I4</accession>
<feature type="region of interest" description="Disordered" evidence="6">
    <location>
        <begin position="1"/>
        <end position="32"/>
    </location>
</feature>
<dbReference type="GO" id="GO:0005654">
    <property type="term" value="C:nucleoplasm"/>
    <property type="evidence" value="ECO:0007669"/>
    <property type="project" value="UniProtKB-ARBA"/>
</dbReference>
<comment type="subcellular location">
    <subcellularLocation>
        <location evidence="1">Nucleus</location>
    </subcellularLocation>
</comment>
<gene>
    <name evidence="7" type="ORF">CNBG_1739</name>
</gene>
<dbReference type="PANTHER" id="PTHR21964">
    <property type="entry name" value="BREAST CANCER METASTASIS-SUPPRESSOR 1"/>
    <property type="match status" value="1"/>
</dbReference>
<feature type="region of interest" description="Disordered" evidence="6">
    <location>
        <begin position="167"/>
        <end position="200"/>
    </location>
</feature>
<keyword evidence="4" id="KW-0804">Transcription</keyword>
<dbReference type="Proteomes" id="UP000029445">
    <property type="component" value="Chromosome 5"/>
</dbReference>
<feature type="compositionally biased region" description="Polar residues" evidence="6">
    <location>
        <begin position="1"/>
        <end position="13"/>
    </location>
</feature>
<evidence type="ECO:0000256" key="1">
    <source>
        <dbReference type="ARBA" id="ARBA00004123"/>
    </source>
</evidence>
<evidence type="ECO:0000313" key="7">
    <source>
        <dbReference type="EMBL" id="KGB75901.1"/>
    </source>
</evidence>
<reference evidence="7 8" key="2">
    <citation type="journal article" date="2018" name="Proc. Natl. Acad. Sci.">
        <title>RNAi is a critical determinant of centromere evolution in closely related fungi.</title>
        <authorList>
            <person name="Yadav V."/>
            <person name="Sun S."/>
            <person name="Billmyre R.B."/>
            <person name="Thimmappa B.C."/>
            <person name="Shea T."/>
            <person name="Lintner R."/>
            <person name="Bakkeren G."/>
            <person name="Cuomo C.A."/>
            <person name="Heitman J."/>
            <person name="Sanyal K."/>
        </authorList>
    </citation>
    <scope>NUCLEOTIDE SEQUENCE [LARGE SCALE GENOMIC DNA]</scope>
    <source>
        <strain evidence="7 8">R265</strain>
    </source>
</reference>
<protein>
    <recommendedName>
        <fullName evidence="9">Centrosomal protein ATPase</fullName>
    </recommendedName>
</protein>
<dbReference type="HOGENOM" id="CLU_888996_0_0_1"/>
<dbReference type="STRING" id="294750.A0A095D3I4"/>
<evidence type="ECO:0008006" key="9">
    <source>
        <dbReference type="Google" id="ProtNLM"/>
    </source>
</evidence>
<dbReference type="VEuPathDB" id="FungiDB:CNBG_1739"/>
<feature type="compositionally biased region" description="Low complexity" evidence="6">
    <location>
        <begin position="169"/>
        <end position="181"/>
    </location>
</feature>
<name>A0A095D3I4_CRYD2</name>
<evidence type="ECO:0000256" key="2">
    <source>
        <dbReference type="ARBA" id="ARBA00022491"/>
    </source>
</evidence>
<feature type="region of interest" description="Disordered" evidence="6">
    <location>
        <begin position="228"/>
        <end position="265"/>
    </location>
</feature>
<evidence type="ECO:0000313" key="8">
    <source>
        <dbReference type="Proteomes" id="UP000029445"/>
    </source>
</evidence>
<dbReference type="KEGG" id="cdeu:CNBG_1739"/>
<dbReference type="InterPro" id="IPR013907">
    <property type="entry name" value="Sds3"/>
</dbReference>
<keyword evidence="3" id="KW-0805">Transcription regulation</keyword>